<gene>
    <name evidence="2" type="ORF">DEBURN_LOCUS9608</name>
</gene>
<sequence length="185" mass="20435">MNSKFISFALSIFILSIYTLSVSAVAHPKIYKNSNELFKRTYEKNDTCPCTAASSSFCGPVVWGEVVYAQDECGKTIATGIFSDGLVDPEKNCYDYLIVDKCGKVLYNLTKAISPKYRKNGTWPFSSGRLSDLNLNCDENGVLLASCDNCTDTDKHHKRQNTQEGSSLQIQQNGQDFAAADINTI</sequence>
<organism evidence="2 3">
    <name type="scientific">Diversispora eburnea</name>
    <dbReference type="NCBI Taxonomy" id="1213867"/>
    <lineage>
        <taxon>Eukaryota</taxon>
        <taxon>Fungi</taxon>
        <taxon>Fungi incertae sedis</taxon>
        <taxon>Mucoromycota</taxon>
        <taxon>Glomeromycotina</taxon>
        <taxon>Glomeromycetes</taxon>
        <taxon>Diversisporales</taxon>
        <taxon>Diversisporaceae</taxon>
        <taxon>Diversispora</taxon>
    </lineage>
</organism>
<name>A0A9N9CIE3_9GLOM</name>
<evidence type="ECO:0000313" key="3">
    <source>
        <dbReference type="Proteomes" id="UP000789706"/>
    </source>
</evidence>
<keyword evidence="3" id="KW-1185">Reference proteome</keyword>
<evidence type="ECO:0000256" key="1">
    <source>
        <dbReference type="SAM" id="SignalP"/>
    </source>
</evidence>
<feature type="chain" id="PRO_5040140749" evidence="1">
    <location>
        <begin position="25"/>
        <end position="185"/>
    </location>
</feature>
<evidence type="ECO:0000313" key="2">
    <source>
        <dbReference type="EMBL" id="CAG8602895.1"/>
    </source>
</evidence>
<comment type="caution">
    <text evidence="2">The sequence shown here is derived from an EMBL/GenBank/DDBJ whole genome shotgun (WGS) entry which is preliminary data.</text>
</comment>
<dbReference type="Proteomes" id="UP000789706">
    <property type="component" value="Unassembled WGS sequence"/>
</dbReference>
<dbReference type="AlphaFoldDB" id="A0A9N9CIE3"/>
<proteinExistence type="predicted"/>
<protein>
    <submittedName>
        <fullName evidence="2">9475_t:CDS:1</fullName>
    </submittedName>
</protein>
<dbReference type="OrthoDB" id="2305685at2759"/>
<accession>A0A9N9CIE3</accession>
<keyword evidence="1" id="KW-0732">Signal</keyword>
<feature type="signal peptide" evidence="1">
    <location>
        <begin position="1"/>
        <end position="24"/>
    </location>
</feature>
<dbReference type="EMBL" id="CAJVPK010001952">
    <property type="protein sequence ID" value="CAG8602895.1"/>
    <property type="molecule type" value="Genomic_DNA"/>
</dbReference>
<reference evidence="2" key="1">
    <citation type="submission" date="2021-06" db="EMBL/GenBank/DDBJ databases">
        <authorList>
            <person name="Kallberg Y."/>
            <person name="Tangrot J."/>
            <person name="Rosling A."/>
        </authorList>
    </citation>
    <scope>NUCLEOTIDE SEQUENCE</scope>
    <source>
        <strain evidence="2">AZ414A</strain>
    </source>
</reference>